<dbReference type="Proteomes" id="UP000054770">
    <property type="component" value="Unassembled WGS sequence"/>
</dbReference>
<dbReference type="Pfam" id="PF01526">
    <property type="entry name" value="DDE_Tnp_Tn3"/>
    <property type="match status" value="1"/>
</dbReference>
<evidence type="ECO:0000313" key="2">
    <source>
        <dbReference type="EMBL" id="SAL87971.1"/>
    </source>
</evidence>
<dbReference type="GO" id="GO:0004803">
    <property type="term" value="F:transposase activity"/>
    <property type="evidence" value="ECO:0007669"/>
    <property type="project" value="InterPro"/>
</dbReference>
<comment type="caution">
    <text evidence="2">The sequence shown here is derived from an EMBL/GenBank/DDBJ whole genome shotgun (WGS) entry which is preliminary data.</text>
</comment>
<evidence type="ECO:0000259" key="1">
    <source>
        <dbReference type="Pfam" id="PF01526"/>
    </source>
</evidence>
<feature type="domain" description="Tn3 transposase DDE" evidence="1">
    <location>
        <begin position="2"/>
        <end position="52"/>
    </location>
</feature>
<dbReference type="EMBL" id="FCON02000346">
    <property type="protein sequence ID" value="SAL87971.1"/>
    <property type="molecule type" value="Genomic_DNA"/>
</dbReference>
<name>A0A158L5J6_9BURK</name>
<gene>
    <name evidence="2" type="ORF">AWB68_08607</name>
</gene>
<dbReference type="GO" id="GO:0006313">
    <property type="term" value="P:DNA transposition"/>
    <property type="evidence" value="ECO:0007669"/>
    <property type="project" value="InterPro"/>
</dbReference>
<reference evidence="2" key="1">
    <citation type="submission" date="2016-01" db="EMBL/GenBank/DDBJ databases">
        <authorList>
            <person name="Peeters C."/>
        </authorList>
    </citation>
    <scope>NUCLEOTIDE SEQUENCE [LARGE SCALE GENOMIC DNA]</scope>
    <source>
        <strain evidence="2">LMG 22940</strain>
    </source>
</reference>
<organism evidence="2 3">
    <name type="scientific">Caballeronia choica</name>
    <dbReference type="NCBI Taxonomy" id="326476"/>
    <lineage>
        <taxon>Bacteria</taxon>
        <taxon>Pseudomonadati</taxon>
        <taxon>Pseudomonadota</taxon>
        <taxon>Betaproteobacteria</taxon>
        <taxon>Burkholderiales</taxon>
        <taxon>Burkholderiaceae</taxon>
        <taxon>Caballeronia</taxon>
    </lineage>
</organism>
<dbReference type="AlphaFoldDB" id="A0A158L5J6"/>
<sequence length="80" mass="8605">MTLLANILMAWNPHMQHALDVLQASGGESPGAEQLRRIAPTHLEGINLRGTFIFPVGRYASRLLPSLAQDSKTLAAGQLA</sequence>
<accession>A0A158L5J6</accession>
<proteinExistence type="predicted"/>
<keyword evidence="3" id="KW-1185">Reference proteome</keyword>
<evidence type="ECO:0000313" key="3">
    <source>
        <dbReference type="Proteomes" id="UP000054770"/>
    </source>
</evidence>
<protein>
    <submittedName>
        <fullName evidence="2">Transposase Tn3</fullName>
    </submittedName>
</protein>
<dbReference type="InterPro" id="IPR002513">
    <property type="entry name" value="Tn3_Tnp_DDE_dom"/>
</dbReference>